<feature type="signal peptide" evidence="1">
    <location>
        <begin position="1"/>
        <end position="27"/>
    </location>
</feature>
<keyword evidence="3" id="KW-1185">Reference proteome</keyword>
<name>B4CXZ9_9BACT</name>
<evidence type="ECO:0000313" key="3">
    <source>
        <dbReference type="Proteomes" id="UP000005824"/>
    </source>
</evidence>
<dbReference type="eggNOG" id="COG4886">
    <property type="taxonomic scope" value="Bacteria"/>
</dbReference>
<dbReference type="PANTHER" id="PTHR13318:SF178">
    <property type="entry name" value="OS02G0200900 PROTEIN"/>
    <property type="match status" value="1"/>
</dbReference>
<protein>
    <recommendedName>
        <fullName evidence="4">Leucine Rich repeats (2 copies)</fullName>
    </recommendedName>
</protein>
<dbReference type="InterPro" id="IPR032675">
    <property type="entry name" value="LRR_dom_sf"/>
</dbReference>
<dbReference type="EMBL" id="ABVL01000003">
    <property type="protein sequence ID" value="EDY21147.1"/>
    <property type="molecule type" value="Genomic_DNA"/>
</dbReference>
<evidence type="ECO:0000256" key="1">
    <source>
        <dbReference type="SAM" id="SignalP"/>
    </source>
</evidence>
<keyword evidence="1" id="KW-0732">Signal</keyword>
<sequence precursor="true">MTRSPIAFPLAVLTLSLTLGFAPNGFAGDPAVVAALQAKGAQVTETAGEITGLAFKDNKGLTDADYRQIRGLDHLKMLGCGAGLDDAGLKALAGLPALEQLSTNGMTASDEGVRTLAACKALRSIAFFHPGKSFTGTGLAALAAIPNLERLTVAGSTEFGDDGLAAVAQIAHLKEFRTWHAGATVEGIRKLQALKELKSLTIGQRLANKPPVMVSDDTVAAVAGMPSLEMLSLQEARLTLPALGKLKQLPNLKRLTLDGIDIPEAQIAELRQELPKADIKWTAPNEAARKRIDGLFGAR</sequence>
<dbReference type="Proteomes" id="UP000005824">
    <property type="component" value="Unassembled WGS sequence"/>
</dbReference>
<dbReference type="RefSeq" id="WP_006978766.1">
    <property type="nucleotide sequence ID" value="NZ_ABVL01000003.1"/>
</dbReference>
<evidence type="ECO:0008006" key="4">
    <source>
        <dbReference type="Google" id="ProtNLM"/>
    </source>
</evidence>
<dbReference type="InParanoid" id="B4CXZ9"/>
<dbReference type="GO" id="GO:0019005">
    <property type="term" value="C:SCF ubiquitin ligase complex"/>
    <property type="evidence" value="ECO:0007669"/>
    <property type="project" value="TreeGrafter"/>
</dbReference>
<reference evidence="2 3" key="1">
    <citation type="journal article" date="2011" name="J. Bacteriol.">
        <title>Genome sequence of Chthoniobacter flavus Ellin428, an aerobic heterotrophic soil bacterium.</title>
        <authorList>
            <person name="Kant R."/>
            <person name="van Passel M.W."/>
            <person name="Palva A."/>
            <person name="Lucas S."/>
            <person name="Lapidus A."/>
            <person name="Glavina Del Rio T."/>
            <person name="Dalin E."/>
            <person name="Tice H."/>
            <person name="Bruce D."/>
            <person name="Goodwin L."/>
            <person name="Pitluck S."/>
            <person name="Larimer F.W."/>
            <person name="Land M.L."/>
            <person name="Hauser L."/>
            <person name="Sangwan P."/>
            <person name="de Vos W.M."/>
            <person name="Janssen P.H."/>
            <person name="Smidt H."/>
        </authorList>
    </citation>
    <scope>NUCLEOTIDE SEQUENCE [LARGE SCALE GENOMIC DNA]</scope>
    <source>
        <strain evidence="2 3">Ellin428</strain>
    </source>
</reference>
<proteinExistence type="predicted"/>
<feature type="chain" id="PRO_5002802204" description="Leucine Rich repeats (2 copies)" evidence="1">
    <location>
        <begin position="28"/>
        <end position="299"/>
    </location>
</feature>
<evidence type="ECO:0000313" key="2">
    <source>
        <dbReference type="EMBL" id="EDY21147.1"/>
    </source>
</evidence>
<dbReference type="Gene3D" id="3.80.10.10">
    <property type="entry name" value="Ribonuclease Inhibitor"/>
    <property type="match status" value="3"/>
</dbReference>
<organism evidence="2 3">
    <name type="scientific">Chthoniobacter flavus Ellin428</name>
    <dbReference type="NCBI Taxonomy" id="497964"/>
    <lineage>
        <taxon>Bacteria</taxon>
        <taxon>Pseudomonadati</taxon>
        <taxon>Verrucomicrobiota</taxon>
        <taxon>Spartobacteria</taxon>
        <taxon>Chthoniobacterales</taxon>
        <taxon>Chthoniobacteraceae</taxon>
        <taxon>Chthoniobacter</taxon>
    </lineage>
</organism>
<dbReference type="STRING" id="497964.CfE428DRAFT_1440"/>
<dbReference type="SUPFAM" id="SSF52047">
    <property type="entry name" value="RNI-like"/>
    <property type="match status" value="1"/>
</dbReference>
<gene>
    <name evidence="2" type="ORF">CfE428DRAFT_1440</name>
</gene>
<dbReference type="GO" id="GO:0031146">
    <property type="term" value="P:SCF-dependent proteasomal ubiquitin-dependent protein catabolic process"/>
    <property type="evidence" value="ECO:0007669"/>
    <property type="project" value="TreeGrafter"/>
</dbReference>
<dbReference type="PANTHER" id="PTHR13318">
    <property type="entry name" value="PARTNER OF PAIRED, ISOFORM B-RELATED"/>
    <property type="match status" value="1"/>
</dbReference>
<accession>B4CXZ9</accession>
<comment type="caution">
    <text evidence="2">The sequence shown here is derived from an EMBL/GenBank/DDBJ whole genome shotgun (WGS) entry which is preliminary data.</text>
</comment>
<dbReference type="AlphaFoldDB" id="B4CXZ9"/>